<dbReference type="OrthoDB" id="419323at2759"/>
<keyword evidence="2" id="KW-0472">Membrane</keyword>
<evidence type="ECO:0000313" key="4">
    <source>
        <dbReference type="Proteomes" id="UP000601435"/>
    </source>
</evidence>
<comment type="caution">
    <text evidence="3">The sequence shown here is derived from an EMBL/GenBank/DDBJ whole genome shotgun (WGS) entry which is preliminary data.</text>
</comment>
<feature type="transmembrane region" description="Helical" evidence="2">
    <location>
        <begin position="140"/>
        <end position="163"/>
    </location>
</feature>
<dbReference type="Proteomes" id="UP000601435">
    <property type="component" value="Unassembled WGS sequence"/>
</dbReference>
<evidence type="ECO:0000256" key="1">
    <source>
        <dbReference type="SAM" id="MobiDB-lite"/>
    </source>
</evidence>
<organism evidence="3 4">
    <name type="scientific">Symbiodinium necroappetens</name>
    <dbReference type="NCBI Taxonomy" id="1628268"/>
    <lineage>
        <taxon>Eukaryota</taxon>
        <taxon>Sar</taxon>
        <taxon>Alveolata</taxon>
        <taxon>Dinophyceae</taxon>
        <taxon>Suessiales</taxon>
        <taxon>Symbiodiniaceae</taxon>
        <taxon>Symbiodinium</taxon>
    </lineage>
</organism>
<gene>
    <name evidence="3" type="ORF">SNEC2469_LOCUS11948</name>
</gene>
<sequence>MGVSHSMDREQAVGKTSIVCFYCRHFPVLGLNTVQVDEVLTQFEATTASIKGIESKMSKVNHYMEAVQAQRRNLSAHAEVTSNLIDGLGASISDQSEAIFDYFTSSFDYFAGLVETLETSLFNLKLQDAPRQMQQEFGPLLMPAVVLMVIITGSNCYFGFLLASDDQLSAELIAGVGQSTGNSTADSGGPLSEMNILNLFAIGHVVLIGLAVVYIVVDVLRRRVQRQRRKRNRRGSIVLGSDSEEDEFAEKDEAGAQSPSLRAQRNLTDASAKTESTIRTPVSQMLRRLQQVAAKPIHSEVQIKKFFSLSAPEKSQSGRTSQDWLGECRICDHQVDVHVAATATSQVLQTLHAGKTVLVVQAIRGGRGKVWGRLTRPPGWILLADSTTGYAAASKVVGPANSSS</sequence>
<evidence type="ECO:0000313" key="3">
    <source>
        <dbReference type="EMBL" id="CAE7435090.1"/>
    </source>
</evidence>
<dbReference type="AlphaFoldDB" id="A0A812REZ2"/>
<keyword evidence="4" id="KW-1185">Reference proteome</keyword>
<name>A0A812REZ2_9DINO</name>
<protein>
    <submittedName>
        <fullName evidence="3">Uncharacterized protein</fullName>
    </submittedName>
</protein>
<feature type="region of interest" description="Disordered" evidence="1">
    <location>
        <begin position="248"/>
        <end position="276"/>
    </location>
</feature>
<dbReference type="EMBL" id="CAJNJA010018942">
    <property type="protein sequence ID" value="CAE7435090.1"/>
    <property type="molecule type" value="Genomic_DNA"/>
</dbReference>
<proteinExistence type="predicted"/>
<accession>A0A812REZ2</accession>
<reference evidence="3" key="1">
    <citation type="submission" date="2021-02" db="EMBL/GenBank/DDBJ databases">
        <authorList>
            <person name="Dougan E. K."/>
            <person name="Rhodes N."/>
            <person name="Thang M."/>
            <person name="Chan C."/>
        </authorList>
    </citation>
    <scope>NUCLEOTIDE SEQUENCE</scope>
</reference>
<keyword evidence="2" id="KW-1133">Transmembrane helix</keyword>
<feature type="transmembrane region" description="Helical" evidence="2">
    <location>
        <begin position="196"/>
        <end position="220"/>
    </location>
</feature>
<keyword evidence="2" id="KW-0812">Transmembrane</keyword>
<evidence type="ECO:0000256" key="2">
    <source>
        <dbReference type="SAM" id="Phobius"/>
    </source>
</evidence>
<feature type="compositionally biased region" description="Polar residues" evidence="1">
    <location>
        <begin position="257"/>
        <end position="276"/>
    </location>
</feature>